<keyword evidence="3 4" id="KW-0687">Ribonucleoprotein</keyword>
<comment type="subunit">
    <text evidence="4">Part of the 50S ribosomal subunit. Contacts protein L29, and trigger factor when it is bound to the ribosome.</text>
</comment>
<evidence type="ECO:0000256" key="2">
    <source>
        <dbReference type="ARBA" id="ARBA00022980"/>
    </source>
</evidence>
<dbReference type="GO" id="GO:0019843">
    <property type="term" value="F:rRNA binding"/>
    <property type="evidence" value="ECO:0007669"/>
    <property type="project" value="UniProtKB-UniRule"/>
</dbReference>
<reference evidence="5 6" key="1">
    <citation type="journal article" date="2015" name="Nature">
        <title>rRNA introns, odd ribosomes, and small enigmatic genomes across a large radiation of phyla.</title>
        <authorList>
            <person name="Brown C.T."/>
            <person name="Hug L.A."/>
            <person name="Thomas B.C."/>
            <person name="Sharon I."/>
            <person name="Castelle C.J."/>
            <person name="Singh A."/>
            <person name="Wilkins M.J."/>
            <person name="Williams K.H."/>
            <person name="Banfield J.F."/>
        </authorList>
    </citation>
    <scope>NUCLEOTIDE SEQUENCE [LARGE SCALE GENOMIC DNA]</scope>
</reference>
<dbReference type="InterPro" id="IPR013025">
    <property type="entry name" value="Ribosomal_uL23-like"/>
</dbReference>
<dbReference type="GO" id="GO:0003735">
    <property type="term" value="F:structural constituent of ribosome"/>
    <property type="evidence" value="ECO:0007669"/>
    <property type="project" value="InterPro"/>
</dbReference>
<gene>
    <name evidence="4" type="primary">rplW</name>
    <name evidence="5" type="ORF">UT23_C0007G0042</name>
</gene>
<evidence type="ECO:0000313" key="6">
    <source>
        <dbReference type="Proteomes" id="UP000034325"/>
    </source>
</evidence>
<dbReference type="Proteomes" id="UP000034325">
    <property type="component" value="Unassembled WGS sequence"/>
</dbReference>
<dbReference type="GO" id="GO:0006412">
    <property type="term" value="P:translation"/>
    <property type="evidence" value="ECO:0007669"/>
    <property type="project" value="UniProtKB-UniRule"/>
</dbReference>
<dbReference type="Pfam" id="PF00276">
    <property type="entry name" value="Ribosomal_L23"/>
    <property type="match status" value="1"/>
</dbReference>
<keyword evidence="4" id="KW-0694">RNA-binding</keyword>
<dbReference type="InterPro" id="IPR012677">
    <property type="entry name" value="Nucleotide-bd_a/b_plait_sf"/>
</dbReference>
<comment type="function">
    <text evidence="4">One of the early assembly proteins it binds 23S rRNA. One of the proteins that surrounds the polypeptide exit tunnel on the outside of the ribosome. Forms the main docking site for trigger factor binding to the ribosome.</text>
</comment>
<evidence type="ECO:0000256" key="4">
    <source>
        <dbReference type="HAMAP-Rule" id="MF_01369"/>
    </source>
</evidence>
<dbReference type="AlphaFoldDB" id="A0A0G0PIG4"/>
<comment type="caution">
    <text evidence="5">The sequence shown here is derived from an EMBL/GenBank/DDBJ whole genome shotgun (WGS) entry which is preliminary data.</text>
</comment>
<sequence length="92" mass="10723">MKLEPVITEKSTKLAEAGKFTFRVDIGLNKYQIKDLIEKVFSVHVTSVKTIKEHSEVKRTARGRKRIIKPQKKAIVTLREKEKIDLFETKKK</sequence>
<dbReference type="InterPro" id="IPR012678">
    <property type="entry name" value="Ribosomal_uL23/eL15/eS24_sf"/>
</dbReference>
<protein>
    <recommendedName>
        <fullName evidence="4">Large ribosomal subunit protein uL23</fullName>
    </recommendedName>
</protein>
<evidence type="ECO:0000313" key="5">
    <source>
        <dbReference type="EMBL" id="KKQ97904.1"/>
    </source>
</evidence>
<keyword evidence="2 4" id="KW-0689">Ribosomal protein</keyword>
<name>A0A0G0PIG4_9BACT</name>
<evidence type="ECO:0000256" key="1">
    <source>
        <dbReference type="ARBA" id="ARBA00006700"/>
    </source>
</evidence>
<dbReference type="GO" id="GO:0005840">
    <property type="term" value="C:ribosome"/>
    <property type="evidence" value="ECO:0007669"/>
    <property type="project" value="UniProtKB-KW"/>
</dbReference>
<accession>A0A0G0PIG4</accession>
<dbReference type="SUPFAM" id="SSF54189">
    <property type="entry name" value="Ribosomal proteins S24e, L23 and L15e"/>
    <property type="match status" value="1"/>
</dbReference>
<keyword evidence="4" id="KW-0699">rRNA-binding</keyword>
<comment type="similarity">
    <text evidence="1 4">Belongs to the universal ribosomal protein uL23 family.</text>
</comment>
<dbReference type="Gene3D" id="3.30.70.330">
    <property type="match status" value="1"/>
</dbReference>
<dbReference type="GO" id="GO:1990904">
    <property type="term" value="C:ribonucleoprotein complex"/>
    <property type="evidence" value="ECO:0007669"/>
    <property type="project" value="UniProtKB-KW"/>
</dbReference>
<proteinExistence type="inferred from homology"/>
<evidence type="ECO:0000256" key="3">
    <source>
        <dbReference type="ARBA" id="ARBA00023274"/>
    </source>
</evidence>
<dbReference type="HAMAP" id="MF_01369_B">
    <property type="entry name" value="Ribosomal_uL23_B"/>
    <property type="match status" value="1"/>
</dbReference>
<organism evidence="5 6">
    <name type="scientific">Candidatus Woesebacteria bacterium GW2011_GWA1_39_12</name>
    <dbReference type="NCBI Taxonomy" id="1618549"/>
    <lineage>
        <taxon>Bacteria</taxon>
        <taxon>Candidatus Woeseibacteriota</taxon>
    </lineage>
</organism>
<dbReference type="EMBL" id="LBWA01000007">
    <property type="protein sequence ID" value="KKQ97904.1"/>
    <property type="molecule type" value="Genomic_DNA"/>
</dbReference>